<dbReference type="AlphaFoldDB" id="A0A2P7EDQ0"/>
<dbReference type="RefSeq" id="WP_106500172.1">
    <property type="nucleotide sequence ID" value="NZ_PXVC01000036.1"/>
</dbReference>
<accession>A0A2P7EDQ0</accession>
<reference evidence="2" key="1">
    <citation type="submission" date="2018-03" db="EMBL/GenBank/DDBJ databases">
        <title>Ecological and genomic features of two cosmopolitan and abundant freshwater picocyanobacteria.</title>
        <authorList>
            <person name="Cabello-Yeves P.J."/>
            <person name="Picazo A."/>
            <person name="Camacho A."/>
            <person name="Callieri C."/>
            <person name="Rosselli R."/>
            <person name="Roda-Garcia J."/>
            <person name="Coutinho F.H."/>
            <person name="Rodriguez-Valera F."/>
        </authorList>
    </citation>
    <scope>NUCLEOTIDE SEQUENCE [LARGE SCALE GENOMIC DNA]</scope>
    <source>
        <strain evidence="2">Tous</strain>
    </source>
</reference>
<gene>
    <name evidence="1" type="ORF">C7K08_08305</name>
</gene>
<dbReference type="GO" id="GO:0001217">
    <property type="term" value="F:DNA-binding transcription repressor activity"/>
    <property type="evidence" value="ECO:0007669"/>
    <property type="project" value="TreeGrafter"/>
</dbReference>
<keyword evidence="2" id="KW-1185">Reference proteome</keyword>
<dbReference type="PANTHER" id="PTHR42182">
    <property type="entry name" value="SLL0359 PROTEIN"/>
    <property type="match status" value="1"/>
</dbReference>
<dbReference type="InterPro" id="IPR027360">
    <property type="entry name" value="AbrB-like"/>
</dbReference>
<name>A0A2P7EDQ0_9SYNE</name>
<dbReference type="STRING" id="1910958.BTM30_06475"/>
<dbReference type="GO" id="GO:0032993">
    <property type="term" value="C:protein-DNA complex"/>
    <property type="evidence" value="ECO:0007669"/>
    <property type="project" value="TreeGrafter"/>
</dbReference>
<dbReference type="EMBL" id="PXVC01000036">
    <property type="protein sequence ID" value="PSI01358.1"/>
    <property type="molecule type" value="Genomic_DNA"/>
</dbReference>
<evidence type="ECO:0000313" key="2">
    <source>
        <dbReference type="Proteomes" id="UP000240206"/>
    </source>
</evidence>
<comment type="caution">
    <text evidence="1">The sequence shown here is derived from an EMBL/GenBank/DDBJ whole genome shotgun (WGS) entry which is preliminary data.</text>
</comment>
<evidence type="ECO:0000313" key="1">
    <source>
        <dbReference type="EMBL" id="PSI01358.1"/>
    </source>
</evidence>
<proteinExistence type="predicted"/>
<dbReference type="Pfam" id="PF14250">
    <property type="entry name" value="AbrB-like"/>
    <property type="match status" value="1"/>
</dbReference>
<protein>
    <submittedName>
        <fullName evidence="1">Transcriptional regulator</fullName>
    </submittedName>
</protein>
<dbReference type="PANTHER" id="PTHR42182:SF1">
    <property type="entry name" value="SLL0359 PROTEIN"/>
    <property type="match status" value="1"/>
</dbReference>
<dbReference type="GO" id="GO:0000976">
    <property type="term" value="F:transcription cis-regulatory region binding"/>
    <property type="evidence" value="ECO:0007669"/>
    <property type="project" value="TreeGrafter"/>
</dbReference>
<dbReference type="Proteomes" id="UP000240206">
    <property type="component" value="Unassembled WGS sequence"/>
</dbReference>
<sequence length="133" mass="14532">MIPSEQLMGEALLNRTRDLSSNSVEQIAKACGYVGPGGRVLKKAFLKALVHAKGFAIPEVDSDGFRGRQAEYRTRVHGNGNLLVGHAYTKRLGLEPGQECSIELHQETGTIWLRPLTAKDEGETEAQEISDAE</sequence>
<organism evidence="1 2">
    <name type="scientific">Synechococcus lacustris str. Tous</name>
    <dbReference type="NCBI Taxonomy" id="1910958"/>
    <lineage>
        <taxon>Bacteria</taxon>
        <taxon>Bacillati</taxon>
        <taxon>Cyanobacteriota</taxon>
        <taxon>Cyanophyceae</taxon>
        <taxon>Synechococcales</taxon>
        <taxon>Synechococcaceae</taxon>
        <taxon>Synechococcus</taxon>
    </lineage>
</organism>